<dbReference type="Proteomes" id="UP000003759">
    <property type="component" value="Chromosome"/>
</dbReference>
<evidence type="ECO:0000256" key="5">
    <source>
        <dbReference type="ARBA" id="ARBA00023014"/>
    </source>
</evidence>
<gene>
    <name evidence="7" type="ORF">WESB_1144</name>
</gene>
<evidence type="ECO:0000256" key="4">
    <source>
        <dbReference type="ARBA" id="ARBA00023004"/>
    </source>
</evidence>
<sequence length="306" mass="36447">MSRTIVDDIVWWIPIKKIRDNARRKLNSKFFTNNNITYEQLKRVTPQAFIEYIDIHIVEHCNLHCFSCSNFSQIAEEEYLDINSFEKDIKRLSEITNKMINRFSIMGGEPLLNKNCKDYCKILRSYFPNTSITIITNGILLLQQDEDFWKTLSENSIDIFLTRYNINLRWDEIEKKANEYKIKLMFSNDINKKTSFKNVLDLNKKQDSFCSFINCFHANTCIQIKDGKLYTCPIIPNIEHFNKYFNKNIEVTELDYIDIYKAKDYNEILQFLAKPVPFCKYCDISKVRDMGSWMRSSKDISEYIEE</sequence>
<accession>K0JFK5</accession>
<dbReference type="InterPro" id="IPR013785">
    <property type="entry name" value="Aldolase_TIM"/>
</dbReference>
<evidence type="ECO:0000313" key="8">
    <source>
        <dbReference type="Proteomes" id="UP000003759"/>
    </source>
</evidence>
<keyword evidence="4" id="KW-0408">Iron</keyword>
<evidence type="ECO:0000256" key="3">
    <source>
        <dbReference type="ARBA" id="ARBA00022723"/>
    </source>
</evidence>
<protein>
    <submittedName>
        <fullName evidence="7">ABC transporter</fullName>
    </submittedName>
</protein>
<dbReference type="PANTHER" id="PTHR11228:SF7">
    <property type="entry name" value="PQQA PEPTIDE CYCLASE"/>
    <property type="match status" value="1"/>
</dbReference>
<dbReference type="InterPro" id="IPR050377">
    <property type="entry name" value="Radical_SAM_PqqE_MftC-like"/>
</dbReference>
<dbReference type="HOGENOM" id="CLU_064245_0_0_12"/>
<comment type="cofactor">
    <cofactor evidence="1">
        <name>[4Fe-4S] cluster</name>
        <dbReference type="ChEBI" id="CHEBI:49883"/>
    </cofactor>
</comment>
<dbReference type="KEGG" id="bpw:WESB_1144"/>
<dbReference type="RefSeq" id="WP_014932954.1">
    <property type="nucleotide sequence ID" value="NC_018604.1"/>
</dbReference>
<name>K0JFK5_BRAPL</name>
<evidence type="ECO:0000256" key="1">
    <source>
        <dbReference type="ARBA" id="ARBA00001966"/>
    </source>
</evidence>
<dbReference type="AlphaFoldDB" id="K0JFK5"/>
<evidence type="ECO:0000313" key="7">
    <source>
        <dbReference type="EMBL" id="CCG56613.1"/>
    </source>
</evidence>
<dbReference type="PANTHER" id="PTHR11228">
    <property type="entry name" value="RADICAL SAM DOMAIN PROTEIN"/>
    <property type="match status" value="1"/>
</dbReference>
<dbReference type="SFLD" id="SFLDS00029">
    <property type="entry name" value="Radical_SAM"/>
    <property type="match status" value="1"/>
</dbReference>
<dbReference type="Pfam" id="PF04055">
    <property type="entry name" value="Radical_SAM"/>
    <property type="match status" value="1"/>
</dbReference>
<evidence type="ECO:0000259" key="6">
    <source>
        <dbReference type="Pfam" id="PF04055"/>
    </source>
</evidence>
<dbReference type="InterPro" id="IPR007197">
    <property type="entry name" value="rSAM"/>
</dbReference>
<keyword evidence="5" id="KW-0411">Iron-sulfur</keyword>
<dbReference type="OrthoDB" id="307367at2"/>
<reference evidence="7 8" key="1">
    <citation type="journal article" date="2012" name="BMC Genomics">
        <title>Comparative genomics of Brachyspira pilosicoli strains: genome rearrangements, reductions and correlation of genetic compliment with phenotypic diversity.</title>
        <authorList>
            <person name="Mappley L.J."/>
            <person name="Black M.L."/>
            <person name="Abuoun M."/>
            <person name="Darby A.C."/>
            <person name="Woodward M.J."/>
            <person name="Parkhill J."/>
            <person name="Turner A.K."/>
            <person name="Bellgard M.I."/>
            <person name="La T."/>
            <person name="Phillips N.D."/>
            <person name="La Ragione R.M."/>
            <person name="Hampson D.J."/>
        </authorList>
    </citation>
    <scope>NUCLEOTIDE SEQUENCE [LARGE SCALE GENOMIC DNA]</scope>
    <source>
        <strain evidence="7">WesB</strain>
    </source>
</reference>
<keyword evidence="2" id="KW-0949">S-adenosyl-L-methionine</keyword>
<keyword evidence="3" id="KW-0479">Metal-binding</keyword>
<dbReference type="Gene3D" id="3.20.20.70">
    <property type="entry name" value="Aldolase class I"/>
    <property type="match status" value="1"/>
</dbReference>
<dbReference type="GO" id="GO:0051536">
    <property type="term" value="F:iron-sulfur cluster binding"/>
    <property type="evidence" value="ECO:0007669"/>
    <property type="project" value="UniProtKB-KW"/>
</dbReference>
<dbReference type="EMBL" id="HE793032">
    <property type="protein sequence ID" value="CCG56613.1"/>
    <property type="molecule type" value="Genomic_DNA"/>
</dbReference>
<organism evidence="7 8">
    <name type="scientific">Brachyspira pilosicoli WesB</name>
    <dbReference type="NCBI Taxonomy" id="1161918"/>
    <lineage>
        <taxon>Bacteria</taxon>
        <taxon>Pseudomonadati</taxon>
        <taxon>Spirochaetota</taxon>
        <taxon>Spirochaetia</taxon>
        <taxon>Brachyspirales</taxon>
        <taxon>Brachyspiraceae</taxon>
        <taxon>Brachyspira</taxon>
    </lineage>
</organism>
<evidence type="ECO:0000256" key="2">
    <source>
        <dbReference type="ARBA" id="ARBA00022691"/>
    </source>
</evidence>
<dbReference type="GO" id="GO:0003824">
    <property type="term" value="F:catalytic activity"/>
    <property type="evidence" value="ECO:0007669"/>
    <property type="project" value="InterPro"/>
</dbReference>
<dbReference type="InterPro" id="IPR058240">
    <property type="entry name" value="rSAM_sf"/>
</dbReference>
<dbReference type="GO" id="GO:0046872">
    <property type="term" value="F:metal ion binding"/>
    <property type="evidence" value="ECO:0007669"/>
    <property type="project" value="UniProtKB-KW"/>
</dbReference>
<dbReference type="SUPFAM" id="SSF102114">
    <property type="entry name" value="Radical SAM enzymes"/>
    <property type="match status" value="1"/>
</dbReference>
<proteinExistence type="predicted"/>
<feature type="domain" description="Radical SAM core" evidence="6">
    <location>
        <begin position="57"/>
        <end position="168"/>
    </location>
</feature>
<dbReference type="PATRIC" id="fig|1161918.5.peg.448"/>